<evidence type="ECO:0008006" key="12">
    <source>
        <dbReference type="Google" id="ProtNLM"/>
    </source>
</evidence>
<feature type="transmembrane region" description="Helical" evidence="9">
    <location>
        <begin position="24"/>
        <end position="42"/>
    </location>
</feature>
<dbReference type="Pfam" id="PF01594">
    <property type="entry name" value="AI-2E_transport"/>
    <property type="match status" value="1"/>
</dbReference>
<accession>A0A1X2A9Y5</accession>
<feature type="region of interest" description="Disordered" evidence="8">
    <location>
        <begin position="363"/>
        <end position="385"/>
    </location>
</feature>
<dbReference type="AlphaFoldDB" id="A0A1X2A9Y5"/>
<comment type="subcellular location">
    <subcellularLocation>
        <location evidence="1">Cell membrane</location>
        <topology evidence="1">Multi-pass membrane protein</topology>
    </subcellularLocation>
</comment>
<organism evidence="10 11">
    <name type="scientific">Mycobacterium paraense</name>
    <dbReference type="NCBI Taxonomy" id="767916"/>
    <lineage>
        <taxon>Bacteria</taxon>
        <taxon>Bacillati</taxon>
        <taxon>Actinomycetota</taxon>
        <taxon>Actinomycetes</taxon>
        <taxon>Mycobacteriales</taxon>
        <taxon>Mycobacteriaceae</taxon>
        <taxon>Mycobacterium</taxon>
        <taxon>Mycobacterium simiae complex</taxon>
    </lineage>
</organism>
<gene>
    <name evidence="10" type="ORF">AWB90_13080</name>
</gene>
<protein>
    <recommendedName>
        <fullName evidence="12">AI-2E family transporter</fullName>
    </recommendedName>
</protein>
<evidence type="ECO:0000256" key="3">
    <source>
        <dbReference type="ARBA" id="ARBA00022448"/>
    </source>
</evidence>
<proteinExistence type="inferred from homology"/>
<evidence type="ECO:0000256" key="2">
    <source>
        <dbReference type="ARBA" id="ARBA00009773"/>
    </source>
</evidence>
<keyword evidence="6 9" id="KW-1133">Transmembrane helix</keyword>
<evidence type="ECO:0000256" key="4">
    <source>
        <dbReference type="ARBA" id="ARBA00022475"/>
    </source>
</evidence>
<dbReference type="PANTHER" id="PTHR21716:SF53">
    <property type="entry name" value="PERMEASE PERM-RELATED"/>
    <property type="match status" value="1"/>
</dbReference>
<evidence type="ECO:0000313" key="11">
    <source>
        <dbReference type="Proteomes" id="UP000193285"/>
    </source>
</evidence>
<feature type="transmembrane region" description="Helical" evidence="9">
    <location>
        <begin position="48"/>
        <end position="66"/>
    </location>
</feature>
<evidence type="ECO:0000256" key="6">
    <source>
        <dbReference type="ARBA" id="ARBA00022989"/>
    </source>
</evidence>
<keyword evidence="7 9" id="KW-0472">Membrane</keyword>
<keyword evidence="3" id="KW-0813">Transport</keyword>
<dbReference type="EMBL" id="LQPN01000044">
    <property type="protein sequence ID" value="ORW46903.1"/>
    <property type="molecule type" value="Genomic_DNA"/>
</dbReference>
<name>A0A1X2A9Y5_9MYCO</name>
<evidence type="ECO:0000256" key="1">
    <source>
        <dbReference type="ARBA" id="ARBA00004651"/>
    </source>
</evidence>
<sequence>MPANPDHALEAGSVEPLVRKAAAWSWRLLVILAAVVALLWVVKKLEVIVVPVLLALMVSALLVPAVDWIDKRGLARGAAVTLVMLGGFAVFGGILAFVIIQFVYGLPDLTEQVSRSIDSSRRWLIEGPLHLRGEQISNAGNAAIQALHNNQSKLTSGALSTAATITELVTAAVLALFTLIFFLYGGRNIWAYVTKIFPVGVRNRVREAGNAGYGSLIGYVRATFLVALTDAAGVGTGLAIMGIPLALPLASIVFLGAFIPLIGALISGLLAVVVALLAKGLVYALITLGLLIAVNQLEAHLLQPLVMGRAVSIHPLAVVLAISTGGVLAGIVGALLAVPTVAFLNNAIQVLLAPDPSAEAEKQVEEADDAELVQAAPDEPGDKPG</sequence>
<keyword evidence="4" id="KW-1003">Cell membrane</keyword>
<evidence type="ECO:0000256" key="5">
    <source>
        <dbReference type="ARBA" id="ARBA00022692"/>
    </source>
</evidence>
<dbReference type="PANTHER" id="PTHR21716">
    <property type="entry name" value="TRANSMEMBRANE PROTEIN"/>
    <property type="match status" value="1"/>
</dbReference>
<dbReference type="GO" id="GO:0055085">
    <property type="term" value="P:transmembrane transport"/>
    <property type="evidence" value="ECO:0007669"/>
    <property type="project" value="TreeGrafter"/>
</dbReference>
<dbReference type="RefSeq" id="WP_085244996.1">
    <property type="nucleotide sequence ID" value="NZ_LQPN01000044.1"/>
</dbReference>
<evidence type="ECO:0000313" key="10">
    <source>
        <dbReference type="EMBL" id="ORW46903.1"/>
    </source>
</evidence>
<feature type="transmembrane region" description="Helical" evidence="9">
    <location>
        <begin position="269"/>
        <end position="293"/>
    </location>
</feature>
<comment type="caution">
    <text evidence="10">The sequence shown here is derived from an EMBL/GenBank/DDBJ whole genome shotgun (WGS) entry which is preliminary data.</text>
</comment>
<feature type="transmembrane region" description="Helical" evidence="9">
    <location>
        <begin position="238"/>
        <end position="262"/>
    </location>
</feature>
<dbReference type="InterPro" id="IPR002549">
    <property type="entry name" value="AI-2E-like"/>
</dbReference>
<keyword evidence="5 9" id="KW-0812">Transmembrane</keyword>
<dbReference type="Proteomes" id="UP000193285">
    <property type="component" value="Unassembled WGS sequence"/>
</dbReference>
<feature type="transmembrane region" description="Helical" evidence="9">
    <location>
        <begin position="78"/>
        <end position="104"/>
    </location>
</feature>
<feature type="transmembrane region" description="Helical" evidence="9">
    <location>
        <begin position="313"/>
        <end position="338"/>
    </location>
</feature>
<feature type="transmembrane region" description="Helical" evidence="9">
    <location>
        <begin position="168"/>
        <end position="190"/>
    </location>
</feature>
<dbReference type="STRING" id="767916.AWB91_21195"/>
<reference evidence="10 11" key="1">
    <citation type="journal article" date="2015" name="Emerg. Microbes Infect.">
        <title>Characterization of 17 strains belonging to the Mycobacterium simiae complex and description of Mycobacterium paraense sp. nov.</title>
        <authorList>
            <person name="Fusco da Costa A.R."/>
            <person name="Fedrizzi T."/>
            <person name="Lopes M.L."/>
            <person name="Pecorari M."/>
            <person name="Oliveira da Costa W.L."/>
            <person name="Giacobazzi E."/>
            <person name="da Costa Bahia J.R."/>
            <person name="De Sanctis V."/>
            <person name="Batista Lima K.V."/>
            <person name="Bertorelli R."/>
            <person name="Grottola A."/>
            <person name="Fabio A."/>
            <person name="Mariottini A."/>
            <person name="Ferretti P."/>
            <person name="Di Leva F."/>
            <person name="Fregni Serpini G."/>
            <person name="Tagliazucchi S."/>
            <person name="Rumpianesi F."/>
            <person name="Jousson O."/>
            <person name="Segata N."/>
            <person name="Tortoli E."/>
        </authorList>
    </citation>
    <scope>NUCLEOTIDE SEQUENCE [LARGE SCALE GENOMIC DNA]</scope>
    <source>
        <strain evidence="10 11">IEC33</strain>
    </source>
</reference>
<comment type="similarity">
    <text evidence="2">Belongs to the autoinducer-2 exporter (AI-2E) (TC 2.A.86) family.</text>
</comment>
<evidence type="ECO:0000256" key="8">
    <source>
        <dbReference type="SAM" id="MobiDB-lite"/>
    </source>
</evidence>
<dbReference type="OrthoDB" id="9784366at2"/>
<dbReference type="GO" id="GO:0005886">
    <property type="term" value="C:plasma membrane"/>
    <property type="evidence" value="ECO:0007669"/>
    <property type="project" value="UniProtKB-SubCell"/>
</dbReference>
<evidence type="ECO:0000256" key="9">
    <source>
        <dbReference type="SAM" id="Phobius"/>
    </source>
</evidence>
<evidence type="ECO:0000256" key="7">
    <source>
        <dbReference type="ARBA" id="ARBA00023136"/>
    </source>
</evidence>